<feature type="transmembrane region" description="Helical" evidence="5">
    <location>
        <begin position="12"/>
        <end position="37"/>
    </location>
</feature>
<dbReference type="InterPro" id="IPR008952">
    <property type="entry name" value="Tetraspanin_EC2_sf"/>
</dbReference>
<evidence type="ECO:0008006" key="8">
    <source>
        <dbReference type="Google" id="ProtNLM"/>
    </source>
</evidence>
<name>B4MFC8_DROVI</name>
<organism evidence="6 7">
    <name type="scientific">Drosophila virilis</name>
    <name type="common">Fruit fly</name>
    <dbReference type="NCBI Taxonomy" id="7244"/>
    <lineage>
        <taxon>Eukaryota</taxon>
        <taxon>Metazoa</taxon>
        <taxon>Ecdysozoa</taxon>
        <taxon>Arthropoda</taxon>
        <taxon>Hexapoda</taxon>
        <taxon>Insecta</taxon>
        <taxon>Pterygota</taxon>
        <taxon>Neoptera</taxon>
        <taxon>Endopterygota</taxon>
        <taxon>Diptera</taxon>
        <taxon>Brachycera</taxon>
        <taxon>Muscomorpha</taxon>
        <taxon>Ephydroidea</taxon>
        <taxon>Drosophilidae</taxon>
        <taxon>Drosophila</taxon>
    </lineage>
</organism>
<keyword evidence="2 5" id="KW-0812">Transmembrane</keyword>
<evidence type="ECO:0000256" key="1">
    <source>
        <dbReference type="ARBA" id="ARBA00004141"/>
    </source>
</evidence>
<dbReference type="HOGENOM" id="CLU_1220802_0_0_1"/>
<feature type="transmembrane region" description="Helical" evidence="5">
    <location>
        <begin position="43"/>
        <end position="67"/>
    </location>
</feature>
<dbReference type="PhylomeDB" id="B4MFC8"/>
<evidence type="ECO:0000256" key="2">
    <source>
        <dbReference type="ARBA" id="ARBA00022692"/>
    </source>
</evidence>
<protein>
    <recommendedName>
        <fullName evidence="8">Tetraspanin</fullName>
    </recommendedName>
</protein>
<evidence type="ECO:0000256" key="5">
    <source>
        <dbReference type="SAM" id="Phobius"/>
    </source>
</evidence>
<accession>B4MFC8</accession>
<dbReference type="InterPro" id="IPR018499">
    <property type="entry name" value="Tetraspanin/Peripherin"/>
</dbReference>
<dbReference type="GO" id="GO:0016020">
    <property type="term" value="C:membrane"/>
    <property type="evidence" value="ECO:0007669"/>
    <property type="project" value="UniProtKB-SubCell"/>
</dbReference>
<evidence type="ECO:0000256" key="4">
    <source>
        <dbReference type="ARBA" id="ARBA00023136"/>
    </source>
</evidence>
<keyword evidence="4 5" id="KW-0472">Membrane</keyword>
<evidence type="ECO:0000256" key="3">
    <source>
        <dbReference type="ARBA" id="ARBA00022989"/>
    </source>
</evidence>
<proteinExistence type="predicted"/>
<sequence>MEKSFSITPWKYALFTTCILIAGFNILFFSCGVVTWGSSASVYGGYSSALCGALIFAVTFLGLYVALKESYKFSNYYIICSILASIVLVIYFIIFSSMKSQLMWRFEERIKRLFAEKTNQNDTMQPIHSLFRCCGLEGPQDYLAKEHGALPASCCYAFDCTVSRHIYQEGCGTKAIQGLQFQADVNYYAAIAIFVLELLSMLFAFLMGKARKLLKIKDDETPINED</sequence>
<dbReference type="EMBL" id="CH940667">
    <property type="protein sequence ID" value="EDW57297.1"/>
    <property type="molecule type" value="Genomic_DNA"/>
</dbReference>
<dbReference type="Pfam" id="PF00335">
    <property type="entry name" value="Tetraspanin"/>
    <property type="match status" value="1"/>
</dbReference>
<dbReference type="CDD" id="cd03127">
    <property type="entry name" value="tetraspanin_LEL"/>
    <property type="match status" value="1"/>
</dbReference>
<reference evidence="6 7" key="1">
    <citation type="journal article" date="2007" name="Nature">
        <title>Evolution of genes and genomes on the Drosophila phylogeny.</title>
        <authorList>
            <consortium name="Drosophila 12 Genomes Consortium"/>
            <person name="Clark A.G."/>
            <person name="Eisen M.B."/>
            <person name="Smith D.R."/>
            <person name="Bergman C.M."/>
            <person name="Oliver B."/>
            <person name="Markow T.A."/>
            <person name="Kaufman T.C."/>
            <person name="Kellis M."/>
            <person name="Gelbart W."/>
            <person name="Iyer V.N."/>
            <person name="Pollard D.A."/>
            <person name="Sackton T.B."/>
            <person name="Larracuente A.M."/>
            <person name="Singh N.D."/>
            <person name="Abad J.P."/>
            <person name="Abt D.N."/>
            <person name="Adryan B."/>
            <person name="Aguade M."/>
            <person name="Akashi H."/>
            <person name="Anderson W.W."/>
            <person name="Aquadro C.F."/>
            <person name="Ardell D.H."/>
            <person name="Arguello R."/>
            <person name="Artieri C.G."/>
            <person name="Barbash D.A."/>
            <person name="Barker D."/>
            <person name="Barsanti P."/>
            <person name="Batterham P."/>
            <person name="Batzoglou S."/>
            <person name="Begun D."/>
            <person name="Bhutkar A."/>
            <person name="Blanco E."/>
            <person name="Bosak S.A."/>
            <person name="Bradley R.K."/>
            <person name="Brand A.D."/>
            <person name="Brent M.R."/>
            <person name="Brooks A.N."/>
            <person name="Brown R.H."/>
            <person name="Butlin R.K."/>
            <person name="Caggese C."/>
            <person name="Calvi B.R."/>
            <person name="Bernardo de Carvalho A."/>
            <person name="Caspi A."/>
            <person name="Castrezana S."/>
            <person name="Celniker S.E."/>
            <person name="Chang J.L."/>
            <person name="Chapple C."/>
            <person name="Chatterji S."/>
            <person name="Chinwalla A."/>
            <person name="Civetta A."/>
            <person name="Clifton S.W."/>
            <person name="Comeron J.M."/>
            <person name="Costello J.C."/>
            <person name="Coyne J.A."/>
            <person name="Daub J."/>
            <person name="David R.G."/>
            <person name="Delcher A.L."/>
            <person name="Delehaunty K."/>
            <person name="Do C.B."/>
            <person name="Ebling H."/>
            <person name="Edwards K."/>
            <person name="Eickbush T."/>
            <person name="Evans J.D."/>
            <person name="Filipski A."/>
            <person name="Findeiss S."/>
            <person name="Freyhult E."/>
            <person name="Fulton L."/>
            <person name="Fulton R."/>
            <person name="Garcia A.C."/>
            <person name="Gardiner A."/>
            <person name="Garfield D.A."/>
            <person name="Garvin B.E."/>
            <person name="Gibson G."/>
            <person name="Gilbert D."/>
            <person name="Gnerre S."/>
            <person name="Godfrey J."/>
            <person name="Good R."/>
            <person name="Gotea V."/>
            <person name="Gravely B."/>
            <person name="Greenberg A.J."/>
            <person name="Griffiths-Jones S."/>
            <person name="Gross S."/>
            <person name="Guigo R."/>
            <person name="Gustafson E.A."/>
            <person name="Haerty W."/>
            <person name="Hahn M.W."/>
            <person name="Halligan D.L."/>
            <person name="Halpern A.L."/>
            <person name="Halter G.M."/>
            <person name="Han M.V."/>
            <person name="Heger A."/>
            <person name="Hillier L."/>
            <person name="Hinrichs A.S."/>
            <person name="Holmes I."/>
            <person name="Hoskins R.A."/>
            <person name="Hubisz M.J."/>
            <person name="Hultmark D."/>
            <person name="Huntley M.A."/>
            <person name="Jaffe D.B."/>
            <person name="Jagadeeshan S."/>
            <person name="Jeck W.R."/>
            <person name="Johnson J."/>
            <person name="Jones C.D."/>
            <person name="Jordan W.C."/>
            <person name="Karpen G.H."/>
            <person name="Kataoka E."/>
            <person name="Keightley P.D."/>
            <person name="Kheradpour P."/>
            <person name="Kirkness E.F."/>
            <person name="Koerich L.B."/>
            <person name="Kristiansen K."/>
            <person name="Kudrna D."/>
            <person name="Kulathinal R.J."/>
            <person name="Kumar S."/>
            <person name="Kwok R."/>
            <person name="Lander E."/>
            <person name="Langley C.H."/>
            <person name="Lapoint R."/>
            <person name="Lazzaro B.P."/>
            <person name="Lee S.J."/>
            <person name="Levesque L."/>
            <person name="Li R."/>
            <person name="Lin C.F."/>
            <person name="Lin M.F."/>
            <person name="Lindblad-Toh K."/>
            <person name="Llopart A."/>
            <person name="Long M."/>
            <person name="Low L."/>
            <person name="Lozovsky E."/>
            <person name="Lu J."/>
            <person name="Luo M."/>
            <person name="Machado C.A."/>
            <person name="Makalowski W."/>
            <person name="Marzo M."/>
            <person name="Matsuda M."/>
            <person name="Matzkin L."/>
            <person name="McAllister B."/>
            <person name="McBride C.S."/>
            <person name="McKernan B."/>
            <person name="McKernan K."/>
            <person name="Mendez-Lago M."/>
            <person name="Minx P."/>
            <person name="Mollenhauer M.U."/>
            <person name="Montooth K."/>
            <person name="Mount S.M."/>
            <person name="Mu X."/>
            <person name="Myers E."/>
            <person name="Negre B."/>
            <person name="Newfeld S."/>
            <person name="Nielsen R."/>
            <person name="Noor M.A."/>
            <person name="O'Grady P."/>
            <person name="Pachter L."/>
            <person name="Papaceit M."/>
            <person name="Parisi M.J."/>
            <person name="Parisi M."/>
            <person name="Parts L."/>
            <person name="Pedersen J.S."/>
            <person name="Pesole G."/>
            <person name="Phillippy A.M."/>
            <person name="Ponting C.P."/>
            <person name="Pop M."/>
            <person name="Porcelli D."/>
            <person name="Powell J.R."/>
            <person name="Prohaska S."/>
            <person name="Pruitt K."/>
            <person name="Puig M."/>
            <person name="Quesneville H."/>
            <person name="Ram K.R."/>
            <person name="Rand D."/>
            <person name="Rasmussen M.D."/>
            <person name="Reed L.K."/>
            <person name="Reenan R."/>
            <person name="Reily A."/>
            <person name="Remington K.A."/>
            <person name="Rieger T.T."/>
            <person name="Ritchie M.G."/>
            <person name="Robin C."/>
            <person name="Rogers Y.H."/>
            <person name="Rohde C."/>
            <person name="Rozas J."/>
            <person name="Rubenfield M.J."/>
            <person name="Ruiz A."/>
            <person name="Russo S."/>
            <person name="Salzberg S.L."/>
            <person name="Sanchez-Gracia A."/>
            <person name="Saranga D.J."/>
            <person name="Sato H."/>
            <person name="Schaeffer S.W."/>
            <person name="Schatz M.C."/>
            <person name="Schlenke T."/>
            <person name="Schwartz R."/>
            <person name="Segarra C."/>
            <person name="Singh R.S."/>
            <person name="Sirot L."/>
            <person name="Sirota M."/>
            <person name="Sisneros N.B."/>
            <person name="Smith C.D."/>
            <person name="Smith T.F."/>
            <person name="Spieth J."/>
            <person name="Stage D.E."/>
            <person name="Stark A."/>
            <person name="Stephan W."/>
            <person name="Strausberg R.L."/>
            <person name="Strempel S."/>
            <person name="Sturgill D."/>
            <person name="Sutton G."/>
            <person name="Sutton G.G."/>
            <person name="Tao W."/>
            <person name="Teichmann S."/>
            <person name="Tobari Y.N."/>
            <person name="Tomimura Y."/>
            <person name="Tsolas J.M."/>
            <person name="Valente V.L."/>
            <person name="Venter E."/>
            <person name="Venter J.C."/>
            <person name="Vicario S."/>
            <person name="Vieira F.G."/>
            <person name="Vilella A.J."/>
            <person name="Villasante A."/>
            <person name="Walenz B."/>
            <person name="Wang J."/>
            <person name="Wasserman M."/>
            <person name="Watts T."/>
            <person name="Wilson D."/>
            <person name="Wilson R.K."/>
            <person name="Wing R.A."/>
            <person name="Wolfner M.F."/>
            <person name="Wong A."/>
            <person name="Wong G.K."/>
            <person name="Wu C.I."/>
            <person name="Wu G."/>
            <person name="Yamamoto D."/>
            <person name="Yang H.P."/>
            <person name="Yang S.P."/>
            <person name="Yorke J.A."/>
            <person name="Yoshida K."/>
            <person name="Zdobnov E."/>
            <person name="Zhang P."/>
            <person name="Zhang Y."/>
            <person name="Zimin A.V."/>
            <person name="Baldwin J."/>
            <person name="Abdouelleil A."/>
            <person name="Abdulkadir J."/>
            <person name="Abebe A."/>
            <person name="Abera B."/>
            <person name="Abreu J."/>
            <person name="Acer S.C."/>
            <person name="Aftuck L."/>
            <person name="Alexander A."/>
            <person name="An P."/>
            <person name="Anderson E."/>
            <person name="Anderson S."/>
            <person name="Arachi H."/>
            <person name="Azer M."/>
            <person name="Bachantsang P."/>
            <person name="Barry A."/>
            <person name="Bayul T."/>
            <person name="Berlin A."/>
            <person name="Bessette D."/>
            <person name="Bloom T."/>
            <person name="Blye J."/>
            <person name="Boguslavskiy L."/>
            <person name="Bonnet C."/>
            <person name="Boukhgalter B."/>
            <person name="Bourzgui I."/>
            <person name="Brown A."/>
            <person name="Cahill P."/>
            <person name="Channer S."/>
            <person name="Cheshatsang Y."/>
            <person name="Chuda L."/>
            <person name="Citroen M."/>
            <person name="Collymore A."/>
            <person name="Cooke P."/>
            <person name="Costello M."/>
            <person name="D'Aco K."/>
            <person name="Daza R."/>
            <person name="De Haan G."/>
            <person name="DeGray S."/>
            <person name="DeMaso C."/>
            <person name="Dhargay N."/>
            <person name="Dooley K."/>
            <person name="Dooley E."/>
            <person name="Doricent M."/>
            <person name="Dorje P."/>
            <person name="Dorjee K."/>
            <person name="Dupes A."/>
            <person name="Elong R."/>
            <person name="Falk J."/>
            <person name="Farina A."/>
            <person name="Faro S."/>
            <person name="Ferguson D."/>
            <person name="Fisher S."/>
            <person name="Foley C.D."/>
            <person name="Franke A."/>
            <person name="Friedrich D."/>
            <person name="Gadbois L."/>
            <person name="Gearin G."/>
            <person name="Gearin C.R."/>
            <person name="Giannoukos G."/>
            <person name="Goode T."/>
            <person name="Graham J."/>
            <person name="Grandbois E."/>
            <person name="Grewal S."/>
            <person name="Gyaltsen K."/>
            <person name="Hafez N."/>
            <person name="Hagos B."/>
            <person name="Hall J."/>
            <person name="Henson C."/>
            <person name="Hollinger A."/>
            <person name="Honan T."/>
            <person name="Huard M.D."/>
            <person name="Hughes L."/>
            <person name="Hurhula B."/>
            <person name="Husby M.E."/>
            <person name="Kamat A."/>
            <person name="Kanga B."/>
            <person name="Kashin S."/>
            <person name="Khazanovich D."/>
            <person name="Kisner P."/>
            <person name="Lance K."/>
            <person name="Lara M."/>
            <person name="Lee W."/>
            <person name="Lennon N."/>
            <person name="Letendre F."/>
            <person name="LeVine R."/>
            <person name="Lipovsky A."/>
            <person name="Liu X."/>
            <person name="Liu J."/>
            <person name="Liu S."/>
            <person name="Lokyitsang T."/>
            <person name="Lokyitsang Y."/>
            <person name="Lubonja R."/>
            <person name="Lui A."/>
            <person name="MacDonald P."/>
            <person name="Magnisalis V."/>
            <person name="Maru K."/>
            <person name="Matthews C."/>
            <person name="McCusker W."/>
            <person name="McDonough S."/>
            <person name="Mehta T."/>
            <person name="Meldrim J."/>
            <person name="Meneus L."/>
            <person name="Mihai O."/>
            <person name="Mihalev A."/>
            <person name="Mihova T."/>
            <person name="Mittelman R."/>
            <person name="Mlenga V."/>
            <person name="Montmayeur A."/>
            <person name="Mulrain L."/>
            <person name="Navidi A."/>
            <person name="Naylor J."/>
            <person name="Negash T."/>
            <person name="Nguyen T."/>
            <person name="Nguyen N."/>
            <person name="Nicol R."/>
            <person name="Norbu C."/>
            <person name="Norbu N."/>
            <person name="Novod N."/>
            <person name="O'Neill B."/>
            <person name="Osman S."/>
            <person name="Markiewicz E."/>
            <person name="Oyono O.L."/>
            <person name="Patti C."/>
            <person name="Phunkhang P."/>
            <person name="Pierre F."/>
            <person name="Priest M."/>
            <person name="Raghuraman S."/>
            <person name="Rege F."/>
            <person name="Reyes R."/>
            <person name="Rise C."/>
            <person name="Rogov P."/>
            <person name="Ross K."/>
            <person name="Ryan E."/>
            <person name="Settipalli S."/>
            <person name="Shea T."/>
            <person name="Sherpa N."/>
            <person name="Shi L."/>
            <person name="Shih D."/>
            <person name="Sparrow T."/>
            <person name="Spaulding J."/>
            <person name="Stalker J."/>
            <person name="Stange-Thomann N."/>
            <person name="Stavropoulos S."/>
            <person name="Stone C."/>
            <person name="Strader C."/>
            <person name="Tesfaye S."/>
            <person name="Thomson T."/>
            <person name="Thoulutsang Y."/>
            <person name="Thoulutsang D."/>
            <person name="Topham K."/>
            <person name="Topping I."/>
            <person name="Tsamla T."/>
            <person name="Vassiliev H."/>
            <person name="Vo A."/>
            <person name="Wangchuk T."/>
            <person name="Wangdi T."/>
            <person name="Weiand M."/>
            <person name="Wilkinson J."/>
            <person name="Wilson A."/>
            <person name="Yadav S."/>
            <person name="Young G."/>
            <person name="Yu Q."/>
            <person name="Zembek L."/>
            <person name="Zhong D."/>
            <person name="Zimmer A."/>
            <person name="Zwirko Z."/>
            <person name="Jaffe D.B."/>
            <person name="Alvarez P."/>
            <person name="Brockman W."/>
            <person name="Butler J."/>
            <person name="Chin C."/>
            <person name="Gnerre S."/>
            <person name="Grabherr M."/>
            <person name="Kleber M."/>
            <person name="Mauceli E."/>
            <person name="MacCallum I."/>
        </authorList>
    </citation>
    <scope>NUCLEOTIDE SEQUENCE [LARGE SCALE GENOMIC DNA]</scope>
    <source>
        <strain evidence="7">Tucson 15010-1051.87</strain>
    </source>
</reference>
<dbReference type="KEGG" id="dvi:6636391"/>
<evidence type="ECO:0000313" key="7">
    <source>
        <dbReference type="Proteomes" id="UP000008792"/>
    </source>
</evidence>
<dbReference type="InParanoid" id="B4MFC8"/>
<dbReference type="FunCoup" id="B4MFC8">
    <property type="interactions" value="18"/>
</dbReference>
<feature type="transmembrane region" description="Helical" evidence="5">
    <location>
        <begin position="187"/>
        <end position="207"/>
    </location>
</feature>
<dbReference type="Gene3D" id="1.10.1450.10">
    <property type="entry name" value="Tetraspanin"/>
    <property type="match status" value="1"/>
</dbReference>
<dbReference type="AlphaFoldDB" id="B4MFC8"/>
<comment type="subcellular location">
    <subcellularLocation>
        <location evidence="1">Membrane</location>
        <topology evidence="1">Multi-pass membrane protein</topology>
    </subcellularLocation>
</comment>
<dbReference type="OrthoDB" id="6239677at2759"/>
<dbReference type="Proteomes" id="UP000008792">
    <property type="component" value="Unassembled WGS sequence"/>
</dbReference>
<gene>
    <name evidence="6" type="primary">Dvir\GJ15135</name>
    <name evidence="6" type="ORF">Dvir_GJ15135</name>
</gene>
<dbReference type="SUPFAM" id="SSF48652">
    <property type="entry name" value="Tetraspanin"/>
    <property type="match status" value="1"/>
</dbReference>
<feature type="transmembrane region" description="Helical" evidence="5">
    <location>
        <begin position="74"/>
        <end position="94"/>
    </location>
</feature>
<dbReference type="OMA" id="CGVTTWG"/>
<evidence type="ECO:0000313" key="6">
    <source>
        <dbReference type="EMBL" id="EDW57297.1"/>
    </source>
</evidence>
<dbReference type="PROSITE" id="PS51257">
    <property type="entry name" value="PROKAR_LIPOPROTEIN"/>
    <property type="match status" value="1"/>
</dbReference>
<keyword evidence="7" id="KW-1185">Reference proteome</keyword>
<dbReference type="eggNOG" id="KOG3882">
    <property type="taxonomic scope" value="Eukaryota"/>
</dbReference>
<keyword evidence="3 5" id="KW-1133">Transmembrane helix</keyword>